<name>A0AAN8ISF4_TRICO</name>
<keyword evidence="2" id="KW-0472">Membrane</keyword>
<proteinExistence type="predicted"/>
<keyword evidence="2" id="KW-0812">Transmembrane</keyword>
<keyword evidence="2" id="KW-1133">Transmembrane helix</keyword>
<keyword evidence="4" id="KW-1185">Reference proteome</keyword>
<feature type="transmembrane region" description="Helical" evidence="2">
    <location>
        <begin position="83"/>
        <end position="110"/>
    </location>
</feature>
<reference evidence="3 4" key="1">
    <citation type="submission" date="2019-10" db="EMBL/GenBank/DDBJ databases">
        <title>Assembly and Annotation for the nematode Trichostrongylus colubriformis.</title>
        <authorList>
            <person name="Martin J."/>
        </authorList>
    </citation>
    <scope>NUCLEOTIDE SEQUENCE [LARGE SCALE GENOMIC DNA]</scope>
    <source>
        <strain evidence="3">G859</strain>
        <tissue evidence="3">Whole worm</tissue>
    </source>
</reference>
<evidence type="ECO:0000256" key="1">
    <source>
        <dbReference type="SAM" id="MobiDB-lite"/>
    </source>
</evidence>
<dbReference type="EMBL" id="WIXE01003055">
    <property type="protein sequence ID" value="KAK5984286.1"/>
    <property type="molecule type" value="Genomic_DNA"/>
</dbReference>
<evidence type="ECO:0000256" key="2">
    <source>
        <dbReference type="SAM" id="Phobius"/>
    </source>
</evidence>
<evidence type="ECO:0000313" key="4">
    <source>
        <dbReference type="Proteomes" id="UP001331761"/>
    </source>
</evidence>
<evidence type="ECO:0000313" key="3">
    <source>
        <dbReference type="EMBL" id="KAK5984286.1"/>
    </source>
</evidence>
<dbReference type="Proteomes" id="UP001331761">
    <property type="component" value="Unassembled WGS sequence"/>
</dbReference>
<dbReference type="AlphaFoldDB" id="A0AAN8ISF4"/>
<organism evidence="3 4">
    <name type="scientific">Trichostrongylus colubriformis</name>
    <name type="common">Black scour worm</name>
    <dbReference type="NCBI Taxonomy" id="6319"/>
    <lineage>
        <taxon>Eukaryota</taxon>
        <taxon>Metazoa</taxon>
        <taxon>Ecdysozoa</taxon>
        <taxon>Nematoda</taxon>
        <taxon>Chromadorea</taxon>
        <taxon>Rhabditida</taxon>
        <taxon>Rhabditina</taxon>
        <taxon>Rhabditomorpha</taxon>
        <taxon>Strongyloidea</taxon>
        <taxon>Trichostrongylidae</taxon>
        <taxon>Trichostrongylus</taxon>
    </lineage>
</organism>
<comment type="caution">
    <text evidence="3">The sequence shown here is derived from an EMBL/GenBank/DDBJ whole genome shotgun (WGS) entry which is preliminary data.</text>
</comment>
<gene>
    <name evidence="3" type="ORF">GCK32_018206</name>
</gene>
<feature type="region of interest" description="Disordered" evidence="1">
    <location>
        <begin position="35"/>
        <end position="76"/>
    </location>
</feature>
<accession>A0AAN8ISF4</accession>
<protein>
    <submittedName>
        <fullName evidence="3">Uncharacterized protein</fullName>
    </submittedName>
</protein>
<sequence length="126" mass="13889">MRERKGGWEGRQANDIITHIYEHLRDGDDVNLASESEEFGAANATNKDMRGAQTRTPALMPRSRTSKESTKKTSASQAEGGQACILCTIAVLLIMLVATSTTTVIVVLHWSGTIKWIPQLNDLLYE</sequence>